<organism evidence="2 3">
    <name type="scientific">Colletotrichum kahawae</name>
    <name type="common">Coffee berry disease fungus</name>
    <dbReference type="NCBI Taxonomy" id="34407"/>
    <lineage>
        <taxon>Eukaryota</taxon>
        <taxon>Fungi</taxon>
        <taxon>Dikarya</taxon>
        <taxon>Ascomycota</taxon>
        <taxon>Pezizomycotina</taxon>
        <taxon>Sordariomycetes</taxon>
        <taxon>Hypocreomycetidae</taxon>
        <taxon>Glomerellales</taxon>
        <taxon>Glomerellaceae</taxon>
        <taxon>Colletotrichum</taxon>
        <taxon>Colletotrichum gloeosporioides species complex</taxon>
    </lineage>
</organism>
<protein>
    <recommendedName>
        <fullName evidence="4">Secreted protein</fullName>
    </recommendedName>
</protein>
<keyword evidence="3" id="KW-1185">Reference proteome</keyword>
<feature type="signal peptide" evidence="1">
    <location>
        <begin position="1"/>
        <end position="28"/>
    </location>
</feature>
<comment type="caution">
    <text evidence="2">The sequence shown here is derived from an EMBL/GenBank/DDBJ whole genome shotgun (WGS) entry which is preliminary data.</text>
</comment>
<evidence type="ECO:0000313" key="2">
    <source>
        <dbReference type="EMBL" id="KAK2774140.1"/>
    </source>
</evidence>
<dbReference type="AlphaFoldDB" id="A0AAE0DA27"/>
<name>A0AAE0DA27_COLKA</name>
<dbReference type="Proteomes" id="UP001281614">
    <property type="component" value="Unassembled WGS sequence"/>
</dbReference>
<evidence type="ECO:0008006" key="4">
    <source>
        <dbReference type="Google" id="ProtNLM"/>
    </source>
</evidence>
<evidence type="ECO:0000256" key="1">
    <source>
        <dbReference type="SAM" id="SignalP"/>
    </source>
</evidence>
<gene>
    <name evidence="2" type="ORF">CKAH01_13234</name>
</gene>
<sequence>MRYGVFWLLVFSLPLRLLILMTRQQRQAVVHLFPNGKVDGRSVVARVLLRQLNCRTLQLLVAPPRLPTRLDSQTVAQDEACAGLQL</sequence>
<evidence type="ECO:0000313" key="3">
    <source>
        <dbReference type="Proteomes" id="UP001281614"/>
    </source>
</evidence>
<dbReference type="EMBL" id="VYYT01000048">
    <property type="protein sequence ID" value="KAK2774140.1"/>
    <property type="molecule type" value="Genomic_DNA"/>
</dbReference>
<reference evidence="2" key="1">
    <citation type="submission" date="2023-02" db="EMBL/GenBank/DDBJ databases">
        <title>Colletotrichum kahawae CIFC_Que2 genome sequencing and assembly.</title>
        <authorList>
            <person name="Baroncelli R."/>
        </authorList>
    </citation>
    <scope>NUCLEOTIDE SEQUENCE</scope>
    <source>
        <strain evidence="2">CIFC_Que2</strain>
    </source>
</reference>
<accession>A0AAE0DA27</accession>
<feature type="chain" id="PRO_5041921088" description="Secreted protein" evidence="1">
    <location>
        <begin position="29"/>
        <end position="86"/>
    </location>
</feature>
<proteinExistence type="predicted"/>
<keyword evidence="1" id="KW-0732">Signal</keyword>